<protein>
    <submittedName>
        <fullName evidence="1">Uncharacterized protein</fullName>
    </submittedName>
</protein>
<name>A0ACC0MQU9_RHOML</name>
<gene>
    <name evidence="1" type="ORF">RHMOL_Rhmol08G0210200</name>
</gene>
<organism evidence="1 2">
    <name type="scientific">Rhododendron molle</name>
    <name type="common">Chinese azalea</name>
    <name type="synonym">Azalea mollis</name>
    <dbReference type="NCBI Taxonomy" id="49168"/>
    <lineage>
        <taxon>Eukaryota</taxon>
        <taxon>Viridiplantae</taxon>
        <taxon>Streptophyta</taxon>
        <taxon>Embryophyta</taxon>
        <taxon>Tracheophyta</taxon>
        <taxon>Spermatophyta</taxon>
        <taxon>Magnoliopsida</taxon>
        <taxon>eudicotyledons</taxon>
        <taxon>Gunneridae</taxon>
        <taxon>Pentapetalae</taxon>
        <taxon>asterids</taxon>
        <taxon>Ericales</taxon>
        <taxon>Ericaceae</taxon>
        <taxon>Ericoideae</taxon>
        <taxon>Rhodoreae</taxon>
        <taxon>Rhododendron</taxon>
    </lineage>
</organism>
<evidence type="ECO:0000313" key="2">
    <source>
        <dbReference type="Proteomes" id="UP001062846"/>
    </source>
</evidence>
<evidence type="ECO:0000313" key="1">
    <source>
        <dbReference type="EMBL" id="KAI8543350.1"/>
    </source>
</evidence>
<sequence>MHEDSEPPIFVNDFEQTNLNAMEQKIAPVNFVGSIGLDFDDSSELRGSDELNLHCSPHVQPRFMDDFDSYSENSSEFGGNDELHSQCSPLESSPPLEFLPLCEAPQEKHLIAEEMEVDETNNWSPTCEEPALVIGMIDQVSSLCGIYPLEKKYSLLRKWTRR</sequence>
<comment type="caution">
    <text evidence="1">The sequence shown here is derived from an EMBL/GenBank/DDBJ whole genome shotgun (WGS) entry which is preliminary data.</text>
</comment>
<dbReference type="EMBL" id="CM046395">
    <property type="protein sequence ID" value="KAI8543350.1"/>
    <property type="molecule type" value="Genomic_DNA"/>
</dbReference>
<reference evidence="1" key="1">
    <citation type="submission" date="2022-02" db="EMBL/GenBank/DDBJ databases">
        <title>Plant Genome Project.</title>
        <authorList>
            <person name="Zhang R.-G."/>
        </authorList>
    </citation>
    <scope>NUCLEOTIDE SEQUENCE</scope>
    <source>
        <strain evidence="1">AT1</strain>
    </source>
</reference>
<accession>A0ACC0MQU9</accession>
<dbReference type="Proteomes" id="UP001062846">
    <property type="component" value="Chromosome 8"/>
</dbReference>
<proteinExistence type="predicted"/>
<keyword evidence="2" id="KW-1185">Reference proteome</keyword>